<dbReference type="AlphaFoldDB" id="A0A8S2DQ89"/>
<organism evidence="1 3">
    <name type="scientific">Didymodactylos carnosus</name>
    <dbReference type="NCBI Taxonomy" id="1234261"/>
    <lineage>
        <taxon>Eukaryota</taxon>
        <taxon>Metazoa</taxon>
        <taxon>Spiralia</taxon>
        <taxon>Gnathifera</taxon>
        <taxon>Rotifera</taxon>
        <taxon>Eurotatoria</taxon>
        <taxon>Bdelloidea</taxon>
        <taxon>Philodinida</taxon>
        <taxon>Philodinidae</taxon>
        <taxon>Didymodactylos</taxon>
    </lineage>
</organism>
<sequence length="106" mass="12221">MHRTISGPMQFHRPFGLTLGYRAEKRYPNYRERGTAPPSSWIHQTLAIIQSQPAEVKNYKILLAPEVLRSCLKKTPTFTAREIVKCLFPDQEKLTTLKASDLNHEL</sequence>
<proteinExistence type="predicted"/>
<evidence type="ECO:0000313" key="2">
    <source>
        <dbReference type="EMBL" id="CAF3742066.1"/>
    </source>
</evidence>
<dbReference type="Proteomes" id="UP000677228">
    <property type="component" value="Unassembled WGS sequence"/>
</dbReference>
<name>A0A8S2DQ89_9BILA</name>
<evidence type="ECO:0000313" key="1">
    <source>
        <dbReference type="EMBL" id="CAF0970669.1"/>
    </source>
</evidence>
<dbReference type="EMBL" id="CAJOBA010005389">
    <property type="protein sequence ID" value="CAF3742066.1"/>
    <property type="molecule type" value="Genomic_DNA"/>
</dbReference>
<protein>
    <submittedName>
        <fullName evidence="1">Uncharacterized protein</fullName>
    </submittedName>
</protein>
<comment type="caution">
    <text evidence="1">The sequence shown here is derived from an EMBL/GenBank/DDBJ whole genome shotgun (WGS) entry which is preliminary data.</text>
</comment>
<gene>
    <name evidence="1" type="ORF">OVA965_LOCUS13080</name>
    <name evidence="2" type="ORF">TMI583_LOCUS13084</name>
</gene>
<feature type="non-terminal residue" evidence="1">
    <location>
        <position position="106"/>
    </location>
</feature>
<dbReference type="EMBL" id="CAJNOK010005383">
    <property type="protein sequence ID" value="CAF0970669.1"/>
    <property type="molecule type" value="Genomic_DNA"/>
</dbReference>
<reference evidence="1" key="1">
    <citation type="submission" date="2021-02" db="EMBL/GenBank/DDBJ databases">
        <authorList>
            <person name="Nowell W R."/>
        </authorList>
    </citation>
    <scope>NUCLEOTIDE SEQUENCE</scope>
</reference>
<dbReference type="Proteomes" id="UP000682733">
    <property type="component" value="Unassembled WGS sequence"/>
</dbReference>
<evidence type="ECO:0000313" key="3">
    <source>
        <dbReference type="Proteomes" id="UP000677228"/>
    </source>
</evidence>
<accession>A0A8S2DQ89</accession>